<protein>
    <submittedName>
        <fullName evidence="2">Uncharacterized protein</fullName>
    </submittedName>
</protein>
<reference evidence="2 3" key="1">
    <citation type="journal article" date="2015" name="Nat. Commun.">
        <title>Lucilia cuprina genome unlocks parasitic fly biology to underpin future interventions.</title>
        <authorList>
            <person name="Anstead C.A."/>
            <person name="Korhonen P.K."/>
            <person name="Young N.D."/>
            <person name="Hall R.S."/>
            <person name="Jex A.R."/>
            <person name="Murali S.C."/>
            <person name="Hughes D.S."/>
            <person name="Lee S.F."/>
            <person name="Perry T."/>
            <person name="Stroehlein A.J."/>
            <person name="Ansell B.R."/>
            <person name="Breugelmans B."/>
            <person name="Hofmann A."/>
            <person name="Qu J."/>
            <person name="Dugan S."/>
            <person name="Lee S.L."/>
            <person name="Chao H."/>
            <person name="Dinh H."/>
            <person name="Han Y."/>
            <person name="Doddapaneni H.V."/>
            <person name="Worley K.C."/>
            <person name="Muzny D.M."/>
            <person name="Ioannidis P."/>
            <person name="Waterhouse R.M."/>
            <person name="Zdobnov E.M."/>
            <person name="James P.J."/>
            <person name="Bagnall N.H."/>
            <person name="Kotze A.C."/>
            <person name="Gibbs R.A."/>
            <person name="Richards S."/>
            <person name="Batterham P."/>
            <person name="Gasser R.B."/>
        </authorList>
    </citation>
    <scope>NUCLEOTIDE SEQUENCE [LARGE SCALE GENOMIC DNA]</scope>
    <source>
        <strain evidence="2 3">LS</strain>
        <tissue evidence="2">Full body</tissue>
    </source>
</reference>
<organism evidence="2 3">
    <name type="scientific">Lucilia cuprina</name>
    <name type="common">Green bottle fly</name>
    <name type="synonym">Australian sheep blowfly</name>
    <dbReference type="NCBI Taxonomy" id="7375"/>
    <lineage>
        <taxon>Eukaryota</taxon>
        <taxon>Metazoa</taxon>
        <taxon>Ecdysozoa</taxon>
        <taxon>Arthropoda</taxon>
        <taxon>Hexapoda</taxon>
        <taxon>Insecta</taxon>
        <taxon>Pterygota</taxon>
        <taxon>Neoptera</taxon>
        <taxon>Endopterygota</taxon>
        <taxon>Diptera</taxon>
        <taxon>Brachycera</taxon>
        <taxon>Muscomorpha</taxon>
        <taxon>Oestroidea</taxon>
        <taxon>Calliphoridae</taxon>
        <taxon>Luciliinae</taxon>
        <taxon>Lucilia</taxon>
    </lineage>
</organism>
<dbReference type="AlphaFoldDB" id="A0A0L0C9C0"/>
<dbReference type="EMBL" id="JRES01000737">
    <property type="protein sequence ID" value="KNC28861.1"/>
    <property type="molecule type" value="Genomic_DNA"/>
</dbReference>
<evidence type="ECO:0000256" key="1">
    <source>
        <dbReference type="SAM" id="Phobius"/>
    </source>
</evidence>
<dbReference type="Proteomes" id="UP000037069">
    <property type="component" value="Unassembled WGS sequence"/>
</dbReference>
<sequence length="36" mass="3870">MNPVKSVTSVFVVLMSIILLALASPLDRRTLLADGK</sequence>
<gene>
    <name evidence="2" type="ORF">FF38_08447</name>
</gene>
<feature type="transmembrane region" description="Helical" evidence="1">
    <location>
        <begin position="6"/>
        <end position="26"/>
    </location>
</feature>
<keyword evidence="1" id="KW-0472">Membrane</keyword>
<keyword evidence="1" id="KW-0812">Transmembrane</keyword>
<keyword evidence="3" id="KW-1185">Reference proteome</keyword>
<accession>A0A0L0C9C0</accession>
<evidence type="ECO:0000313" key="2">
    <source>
        <dbReference type="EMBL" id="KNC28861.1"/>
    </source>
</evidence>
<keyword evidence="1" id="KW-1133">Transmembrane helix</keyword>
<evidence type="ECO:0000313" key="3">
    <source>
        <dbReference type="Proteomes" id="UP000037069"/>
    </source>
</evidence>
<comment type="caution">
    <text evidence="2">The sequence shown here is derived from an EMBL/GenBank/DDBJ whole genome shotgun (WGS) entry which is preliminary data.</text>
</comment>
<name>A0A0L0C9C0_LUCCU</name>
<proteinExistence type="predicted"/>